<protein>
    <submittedName>
        <fullName evidence="3">ZP domain-containing protein</fullName>
    </submittedName>
</protein>
<proteinExistence type="predicted"/>
<evidence type="ECO:0000313" key="2">
    <source>
        <dbReference type="Proteomes" id="UP000492821"/>
    </source>
</evidence>
<evidence type="ECO:0000256" key="1">
    <source>
        <dbReference type="SAM" id="Phobius"/>
    </source>
</evidence>
<dbReference type="WBParaSite" id="Pan_g6956.t1">
    <property type="protein sequence ID" value="Pan_g6956.t1"/>
    <property type="gene ID" value="Pan_g6956"/>
</dbReference>
<organism evidence="2 3">
    <name type="scientific">Panagrellus redivivus</name>
    <name type="common">Microworm</name>
    <dbReference type="NCBI Taxonomy" id="6233"/>
    <lineage>
        <taxon>Eukaryota</taxon>
        <taxon>Metazoa</taxon>
        <taxon>Ecdysozoa</taxon>
        <taxon>Nematoda</taxon>
        <taxon>Chromadorea</taxon>
        <taxon>Rhabditida</taxon>
        <taxon>Tylenchina</taxon>
        <taxon>Panagrolaimomorpha</taxon>
        <taxon>Panagrolaimoidea</taxon>
        <taxon>Panagrolaimidae</taxon>
        <taxon>Panagrellus</taxon>
    </lineage>
</organism>
<keyword evidence="1" id="KW-0472">Membrane</keyword>
<evidence type="ECO:0000313" key="3">
    <source>
        <dbReference type="WBParaSite" id="Pan_g6956.t1"/>
    </source>
</evidence>
<feature type="transmembrane region" description="Helical" evidence="1">
    <location>
        <begin position="159"/>
        <end position="184"/>
    </location>
</feature>
<keyword evidence="1" id="KW-0812">Transmembrane</keyword>
<keyword evidence="1" id="KW-1133">Transmembrane helix</keyword>
<dbReference type="AlphaFoldDB" id="A0A7E5A0V0"/>
<name>A0A7E5A0V0_PANRE</name>
<reference evidence="2" key="1">
    <citation type="journal article" date="2013" name="Genetics">
        <title>The draft genome and transcriptome of Panagrellus redivivus are shaped by the harsh demands of a free-living lifestyle.</title>
        <authorList>
            <person name="Srinivasan J."/>
            <person name="Dillman A.R."/>
            <person name="Macchietto M.G."/>
            <person name="Heikkinen L."/>
            <person name="Lakso M."/>
            <person name="Fracchia K.M."/>
            <person name="Antoshechkin I."/>
            <person name="Mortazavi A."/>
            <person name="Wong G."/>
            <person name="Sternberg P.W."/>
        </authorList>
    </citation>
    <scope>NUCLEOTIDE SEQUENCE [LARGE SCALE GENOMIC DNA]</scope>
    <source>
        <strain evidence="2">MT8872</strain>
    </source>
</reference>
<dbReference type="Proteomes" id="UP000492821">
    <property type="component" value="Unassembled WGS sequence"/>
</dbReference>
<accession>A0A7E5A0V0</accession>
<keyword evidence="2" id="KW-1185">Reference proteome</keyword>
<reference evidence="3" key="2">
    <citation type="submission" date="2020-10" db="UniProtKB">
        <authorList>
            <consortium name="WormBaseParasite"/>
        </authorList>
    </citation>
    <scope>IDENTIFICATION</scope>
</reference>
<sequence>MFVICCVIRHILATDIAREVEGGVQLLKTGSIQLIVPDILSFTIKKDASCQGDLEICYVYDPSVRAKIRTYINVGTMCPPDSCTLLMTHSGSAFGLGSEQHNGNFYGILVEGSSVSCPRYIVDGRSNFTILELPTCPVIVEGAMLPKNEKTKPKTANSIVWIIPVCVGLFLLYCYYWFLFLYAIKETAGRTTNTSQKVFWQQSISAKYCHLGIAENTYVKKYSISRRQREEQ</sequence>